<evidence type="ECO:0000256" key="8">
    <source>
        <dbReference type="ARBA" id="ARBA00022741"/>
    </source>
</evidence>
<dbReference type="InterPro" id="IPR004358">
    <property type="entry name" value="Sig_transdc_His_kin-like_C"/>
</dbReference>
<feature type="domain" description="Histidine kinase" evidence="15">
    <location>
        <begin position="248"/>
        <end position="457"/>
    </location>
</feature>
<dbReference type="SUPFAM" id="SSF47384">
    <property type="entry name" value="Homodimeric domain of signal transducing histidine kinase"/>
    <property type="match status" value="1"/>
</dbReference>
<keyword evidence="7 14" id="KW-0812">Transmembrane</keyword>
<evidence type="ECO:0000313" key="17">
    <source>
        <dbReference type="EMBL" id="MCL1047152.1"/>
    </source>
</evidence>
<dbReference type="Pfam" id="PF00512">
    <property type="entry name" value="HisKA"/>
    <property type="match status" value="1"/>
</dbReference>
<dbReference type="SUPFAM" id="SSF158472">
    <property type="entry name" value="HAMP domain-like"/>
    <property type="match status" value="1"/>
</dbReference>
<dbReference type="InterPro" id="IPR038515">
    <property type="entry name" value="CpxA_peri_sf"/>
</dbReference>
<gene>
    <name evidence="17" type="ORF">L2737_17780</name>
</gene>
<reference evidence="17 18" key="1">
    <citation type="submission" date="2022-01" db="EMBL/GenBank/DDBJ databases">
        <title>Whole genome-based taxonomy of the Shewanellaceae.</title>
        <authorList>
            <person name="Martin-Rodriguez A.J."/>
        </authorList>
    </citation>
    <scope>NUCLEOTIDE SEQUENCE [LARGE SCALE GENOMIC DNA]</scope>
    <source>
        <strain evidence="17 18">DSM 24955</strain>
    </source>
</reference>
<evidence type="ECO:0000256" key="1">
    <source>
        <dbReference type="ARBA" id="ARBA00000085"/>
    </source>
</evidence>
<name>A0ABT0KTI9_9GAMM</name>
<accession>A0ABT0KTI9</accession>
<keyword evidence="18" id="KW-1185">Reference proteome</keyword>
<dbReference type="PRINTS" id="PR00344">
    <property type="entry name" value="BCTRLSENSOR"/>
</dbReference>
<sequence length="459" mass="52171">MTLLPSINRLFVKLLLGFWLCSSLIIGFVGVLPFLQQNHDQQPLSHKQEHLLKRVAKHLIEEPELLENTRALKKLNRHRSPEGKALKFYILDDESRVINHQKVPRTFREFLLLSEDHKEPISHQFRTELIFGPYTFIAGERQYRVYSRIADNHPKPWFFFFNDHKLLTVIIAMLMSGVLCGLLAWNLGKPLRSLKQSSNALAGGDLSSRVDKKVATRGDEIGELAQAFNSMADAIETMINNQQRLMGDISHELRTPLTRLQLSLALARKKEQSSVEIERIGYEAEQLEDLISELLTLSRVTISNNENKVHLELAESLSQILDDAEFEAEQQQKQLEIDIPESISLDHYPKSLSRAIENVLRNAIRYADSRVTINAVQKKSHILITISDNGPGIDDAELEEIFKPFYRPDSSRVRESGGWGLGLAITQAAIKLNQGEIIASNLEPQGLQVKIRLPLKMLS</sequence>
<evidence type="ECO:0000259" key="16">
    <source>
        <dbReference type="PROSITE" id="PS50885"/>
    </source>
</evidence>
<dbReference type="GO" id="GO:0005524">
    <property type="term" value="F:ATP binding"/>
    <property type="evidence" value="ECO:0007669"/>
    <property type="project" value="UniProtKB-KW"/>
</dbReference>
<dbReference type="Gene3D" id="1.10.287.130">
    <property type="match status" value="1"/>
</dbReference>
<keyword evidence="12" id="KW-0902">Two-component regulatory system</keyword>
<proteinExistence type="predicted"/>
<dbReference type="CDD" id="cd00082">
    <property type="entry name" value="HisKA"/>
    <property type="match status" value="1"/>
</dbReference>
<comment type="catalytic activity">
    <reaction evidence="1">
        <text>ATP + protein L-histidine = ADP + protein N-phospho-L-histidine.</text>
        <dbReference type="EC" id="2.7.13.3"/>
    </reaction>
</comment>
<evidence type="ECO:0000256" key="12">
    <source>
        <dbReference type="ARBA" id="ARBA00023012"/>
    </source>
</evidence>
<dbReference type="Pfam" id="PF00672">
    <property type="entry name" value="HAMP"/>
    <property type="match status" value="1"/>
</dbReference>
<evidence type="ECO:0000256" key="6">
    <source>
        <dbReference type="ARBA" id="ARBA00022679"/>
    </source>
</evidence>
<organism evidence="17 18">
    <name type="scientific">Shewanella electrodiphila</name>
    <dbReference type="NCBI Taxonomy" id="934143"/>
    <lineage>
        <taxon>Bacteria</taxon>
        <taxon>Pseudomonadati</taxon>
        <taxon>Pseudomonadota</taxon>
        <taxon>Gammaproteobacteria</taxon>
        <taxon>Alteromonadales</taxon>
        <taxon>Shewanellaceae</taxon>
        <taxon>Shewanella</taxon>
    </lineage>
</organism>
<dbReference type="Gene3D" id="3.30.565.10">
    <property type="entry name" value="Histidine kinase-like ATPase, C-terminal domain"/>
    <property type="match status" value="1"/>
</dbReference>
<comment type="caution">
    <text evidence="17">The sequence shown here is derived from an EMBL/GenBank/DDBJ whole genome shotgun (WGS) entry which is preliminary data.</text>
</comment>
<dbReference type="SUPFAM" id="SSF55874">
    <property type="entry name" value="ATPase domain of HSP90 chaperone/DNA topoisomerase II/histidine kinase"/>
    <property type="match status" value="1"/>
</dbReference>
<evidence type="ECO:0000256" key="5">
    <source>
        <dbReference type="ARBA" id="ARBA00022553"/>
    </source>
</evidence>
<keyword evidence="6" id="KW-0808">Transferase</keyword>
<keyword evidence="10 17" id="KW-0067">ATP-binding</keyword>
<dbReference type="EMBL" id="JAKIKU010000011">
    <property type="protein sequence ID" value="MCL1047152.1"/>
    <property type="molecule type" value="Genomic_DNA"/>
</dbReference>
<keyword evidence="11 14" id="KW-1133">Transmembrane helix</keyword>
<evidence type="ECO:0000256" key="11">
    <source>
        <dbReference type="ARBA" id="ARBA00022989"/>
    </source>
</evidence>
<protein>
    <recommendedName>
        <fullName evidence="3">histidine kinase</fullName>
        <ecNumber evidence="3">2.7.13.3</ecNumber>
    </recommendedName>
</protein>
<dbReference type="InterPro" id="IPR003660">
    <property type="entry name" value="HAMP_dom"/>
</dbReference>
<evidence type="ECO:0000256" key="13">
    <source>
        <dbReference type="ARBA" id="ARBA00023136"/>
    </source>
</evidence>
<comment type="subcellular location">
    <subcellularLocation>
        <location evidence="2">Cell membrane</location>
        <topology evidence="2">Multi-pass membrane protein</topology>
    </subcellularLocation>
</comment>
<keyword evidence="8" id="KW-0547">Nucleotide-binding</keyword>
<evidence type="ECO:0000256" key="9">
    <source>
        <dbReference type="ARBA" id="ARBA00022777"/>
    </source>
</evidence>
<dbReference type="PROSITE" id="PS50109">
    <property type="entry name" value="HIS_KIN"/>
    <property type="match status" value="1"/>
</dbReference>
<keyword evidence="4" id="KW-1003">Cell membrane</keyword>
<evidence type="ECO:0000259" key="15">
    <source>
        <dbReference type="PROSITE" id="PS50109"/>
    </source>
</evidence>
<feature type="transmembrane region" description="Helical" evidence="14">
    <location>
        <begin position="12"/>
        <end position="35"/>
    </location>
</feature>
<feature type="transmembrane region" description="Helical" evidence="14">
    <location>
        <begin position="166"/>
        <end position="187"/>
    </location>
</feature>
<dbReference type="InterPro" id="IPR036097">
    <property type="entry name" value="HisK_dim/P_sf"/>
</dbReference>
<dbReference type="SMART" id="SM00388">
    <property type="entry name" value="HisKA"/>
    <property type="match status" value="1"/>
</dbReference>
<feature type="domain" description="HAMP" evidence="16">
    <location>
        <begin position="185"/>
        <end position="240"/>
    </location>
</feature>
<keyword evidence="13 14" id="KW-0472">Membrane</keyword>
<dbReference type="PANTHER" id="PTHR45528:SF1">
    <property type="entry name" value="SENSOR HISTIDINE KINASE CPXA"/>
    <property type="match status" value="1"/>
</dbReference>
<dbReference type="InterPro" id="IPR005467">
    <property type="entry name" value="His_kinase_dom"/>
</dbReference>
<evidence type="ECO:0000256" key="10">
    <source>
        <dbReference type="ARBA" id="ARBA00022840"/>
    </source>
</evidence>
<dbReference type="InterPro" id="IPR050398">
    <property type="entry name" value="HssS/ArlS-like"/>
</dbReference>
<dbReference type="PANTHER" id="PTHR45528">
    <property type="entry name" value="SENSOR HISTIDINE KINASE CPXA"/>
    <property type="match status" value="1"/>
</dbReference>
<dbReference type="Proteomes" id="UP001202134">
    <property type="component" value="Unassembled WGS sequence"/>
</dbReference>
<dbReference type="Gene3D" id="3.30.450.210">
    <property type="entry name" value="Two-component sensor protein CpxA, periplasmic domain"/>
    <property type="match status" value="1"/>
</dbReference>
<evidence type="ECO:0000313" key="18">
    <source>
        <dbReference type="Proteomes" id="UP001202134"/>
    </source>
</evidence>
<dbReference type="CDD" id="cd06225">
    <property type="entry name" value="HAMP"/>
    <property type="match status" value="1"/>
</dbReference>
<dbReference type="Gene3D" id="6.10.340.10">
    <property type="match status" value="1"/>
</dbReference>
<dbReference type="CDD" id="cd16949">
    <property type="entry name" value="HATPase_CpxA-like"/>
    <property type="match status" value="1"/>
</dbReference>
<dbReference type="RefSeq" id="WP_229371752.1">
    <property type="nucleotide sequence ID" value="NZ_JAKIKU010000011.1"/>
</dbReference>
<dbReference type="InterPro" id="IPR058126">
    <property type="entry name" value="CpxA-like_HATPase"/>
</dbReference>
<dbReference type="InterPro" id="IPR003661">
    <property type="entry name" value="HisK_dim/P_dom"/>
</dbReference>
<dbReference type="SMART" id="SM00387">
    <property type="entry name" value="HATPase_c"/>
    <property type="match status" value="1"/>
</dbReference>
<dbReference type="SMART" id="SM00304">
    <property type="entry name" value="HAMP"/>
    <property type="match status" value="1"/>
</dbReference>
<dbReference type="PROSITE" id="PS50885">
    <property type="entry name" value="HAMP"/>
    <property type="match status" value="1"/>
</dbReference>
<evidence type="ECO:0000256" key="2">
    <source>
        <dbReference type="ARBA" id="ARBA00004651"/>
    </source>
</evidence>
<dbReference type="InterPro" id="IPR003594">
    <property type="entry name" value="HATPase_dom"/>
</dbReference>
<dbReference type="Pfam" id="PF02518">
    <property type="entry name" value="HATPase_c"/>
    <property type="match status" value="1"/>
</dbReference>
<keyword evidence="5" id="KW-0597">Phosphoprotein</keyword>
<evidence type="ECO:0000256" key="4">
    <source>
        <dbReference type="ARBA" id="ARBA00022475"/>
    </source>
</evidence>
<evidence type="ECO:0000256" key="3">
    <source>
        <dbReference type="ARBA" id="ARBA00012438"/>
    </source>
</evidence>
<dbReference type="EC" id="2.7.13.3" evidence="3"/>
<keyword evidence="9" id="KW-0418">Kinase</keyword>
<evidence type="ECO:0000256" key="14">
    <source>
        <dbReference type="SAM" id="Phobius"/>
    </source>
</evidence>
<evidence type="ECO:0000256" key="7">
    <source>
        <dbReference type="ARBA" id="ARBA00022692"/>
    </source>
</evidence>
<dbReference type="InterPro" id="IPR036890">
    <property type="entry name" value="HATPase_C_sf"/>
</dbReference>